<comment type="caution">
    <text evidence="1">The sequence shown here is derived from an EMBL/GenBank/DDBJ whole genome shotgun (WGS) entry which is preliminary data.</text>
</comment>
<name>M0N6J0_9EURY</name>
<dbReference type="Proteomes" id="UP000011680">
    <property type="component" value="Unassembled WGS sequence"/>
</dbReference>
<sequence>MQDSNPECGLEIEFASSNAFGHFTVRIRNGIGECRSEFANTVFFDEKTEILITRQPSDGIDERRVDILPALKGKDSRPLLGY</sequence>
<reference evidence="1 2" key="1">
    <citation type="journal article" date="2014" name="PLoS Genet.">
        <title>Phylogenetically driven sequencing of extremely halophilic archaea reveals strategies for static and dynamic osmo-response.</title>
        <authorList>
            <person name="Becker E.A."/>
            <person name="Seitzer P.M."/>
            <person name="Tritt A."/>
            <person name="Larsen D."/>
            <person name="Krusor M."/>
            <person name="Yao A.I."/>
            <person name="Wu D."/>
            <person name="Madern D."/>
            <person name="Eisen J.A."/>
            <person name="Darling A.E."/>
            <person name="Facciotti M.T."/>
        </authorList>
    </citation>
    <scope>NUCLEOTIDE SEQUENCE [LARGE SCALE GENOMIC DNA]</scope>
    <source>
        <strain evidence="1 2">JCM 13552</strain>
    </source>
</reference>
<evidence type="ECO:0000313" key="1">
    <source>
        <dbReference type="EMBL" id="EMA52315.1"/>
    </source>
</evidence>
<organism evidence="1 2">
    <name type="scientific">Halococcus thailandensis JCM 13552</name>
    <dbReference type="NCBI Taxonomy" id="1227457"/>
    <lineage>
        <taxon>Archaea</taxon>
        <taxon>Methanobacteriati</taxon>
        <taxon>Methanobacteriota</taxon>
        <taxon>Stenosarchaea group</taxon>
        <taxon>Halobacteria</taxon>
        <taxon>Halobacteriales</taxon>
        <taxon>Halococcaceae</taxon>
        <taxon>Halococcus</taxon>
    </lineage>
</organism>
<dbReference type="AlphaFoldDB" id="M0N6J0"/>
<evidence type="ECO:0000313" key="2">
    <source>
        <dbReference type="Proteomes" id="UP000011680"/>
    </source>
</evidence>
<protein>
    <submittedName>
        <fullName evidence="1">Uncharacterized protein</fullName>
    </submittedName>
</protein>
<dbReference type="EMBL" id="AOMF01000158">
    <property type="protein sequence ID" value="EMA52315.1"/>
    <property type="molecule type" value="Genomic_DNA"/>
</dbReference>
<proteinExistence type="predicted"/>
<gene>
    <name evidence="1" type="ORF">C451_12235</name>
</gene>
<keyword evidence="2" id="KW-1185">Reference proteome</keyword>
<accession>M0N6J0</accession>